<dbReference type="EMBL" id="BTGU01000105">
    <property type="protein sequence ID" value="GMN61005.1"/>
    <property type="molecule type" value="Genomic_DNA"/>
</dbReference>
<protein>
    <submittedName>
        <fullName evidence="2">Uncharacterized protein</fullName>
    </submittedName>
</protein>
<dbReference type="AlphaFoldDB" id="A0AA88DSS2"/>
<proteinExistence type="predicted"/>
<feature type="region of interest" description="Disordered" evidence="1">
    <location>
        <begin position="28"/>
        <end position="74"/>
    </location>
</feature>
<dbReference type="Proteomes" id="UP001187192">
    <property type="component" value="Unassembled WGS sequence"/>
</dbReference>
<keyword evidence="3" id="KW-1185">Reference proteome</keyword>
<accession>A0AA88DSS2</accession>
<name>A0AA88DSS2_FICCA</name>
<reference evidence="2" key="1">
    <citation type="submission" date="2023-07" db="EMBL/GenBank/DDBJ databases">
        <title>draft genome sequence of fig (Ficus carica).</title>
        <authorList>
            <person name="Takahashi T."/>
            <person name="Nishimura K."/>
        </authorList>
    </citation>
    <scope>NUCLEOTIDE SEQUENCE</scope>
</reference>
<feature type="compositionally biased region" description="Polar residues" evidence="1">
    <location>
        <begin position="33"/>
        <end position="45"/>
    </location>
</feature>
<organism evidence="2 3">
    <name type="scientific">Ficus carica</name>
    <name type="common">Common fig</name>
    <dbReference type="NCBI Taxonomy" id="3494"/>
    <lineage>
        <taxon>Eukaryota</taxon>
        <taxon>Viridiplantae</taxon>
        <taxon>Streptophyta</taxon>
        <taxon>Embryophyta</taxon>
        <taxon>Tracheophyta</taxon>
        <taxon>Spermatophyta</taxon>
        <taxon>Magnoliopsida</taxon>
        <taxon>eudicotyledons</taxon>
        <taxon>Gunneridae</taxon>
        <taxon>Pentapetalae</taxon>
        <taxon>rosids</taxon>
        <taxon>fabids</taxon>
        <taxon>Rosales</taxon>
        <taxon>Moraceae</taxon>
        <taxon>Ficeae</taxon>
        <taxon>Ficus</taxon>
    </lineage>
</organism>
<evidence type="ECO:0000313" key="2">
    <source>
        <dbReference type="EMBL" id="GMN61005.1"/>
    </source>
</evidence>
<sequence>MADFPPNLEDGEFWIPSDVFHEIISSPIRPQKDSQPAPNNKSANIVNPHVVHQSKKLSTKSILPKTTPNSNSQAKFWRPHWYADQTQMQPHNYRFPSIHHGNASLQLFPRPVHLNNPIFQPTIQNKVALNFRGMMDNFAPNHGGTGVYLPPSVAVLKYDQVDQESTTENVGTDNIPDHRPDIVTAHKKKKSKFLESCKTLKSNPNFVV</sequence>
<gene>
    <name evidence="2" type="ORF">TIFTF001_030093</name>
</gene>
<comment type="caution">
    <text evidence="2">The sequence shown here is derived from an EMBL/GenBank/DDBJ whole genome shotgun (WGS) entry which is preliminary data.</text>
</comment>
<feature type="compositionally biased region" description="Polar residues" evidence="1">
    <location>
        <begin position="59"/>
        <end position="74"/>
    </location>
</feature>
<evidence type="ECO:0000256" key="1">
    <source>
        <dbReference type="SAM" id="MobiDB-lite"/>
    </source>
</evidence>
<evidence type="ECO:0000313" key="3">
    <source>
        <dbReference type="Proteomes" id="UP001187192"/>
    </source>
</evidence>